<evidence type="ECO:0000313" key="10">
    <source>
        <dbReference type="Proteomes" id="UP001279410"/>
    </source>
</evidence>
<keyword evidence="5 6" id="KW-0539">Nucleus</keyword>
<gene>
    <name evidence="9" type="ORF">AKAME5_000128000</name>
</gene>
<dbReference type="PROSITE" id="PS01283">
    <property type="entry name" value="TBOX_1"/>
    <property type="match status" value="1"/>
</dbReference>
<dbReference type="InterPro" id="IPR002070">
    <property type="entry name" value="TF_Brachyury"/>
</dbReference>
<feature type="region of interest" description="Disordered" evidence="7">
    <location>
        <begin position="260"/>
        <end position="317"/>
    </location>
</feature>
<dbReference type="InterPro" id="IPR046360">
    <property type="entry name" value="T-box_DNA-bd"/>
</dbReference>
<evidence type="ECO:0000256" key="5">
    <source>
        <dbReference type="ARBA" id="ARBA00023242"/>
    </source>
</evidence>
<dbReference type="GO" id="GO:0000978">
    <property type="term" value="F:RNA polymerase II cis-regulatory region sequence-specific DNA binding"/>
    <property type="evidence" value="ECO:0007669"/>
    <property type="project" value="InterPro"/>
</dbReference>
<comment type="caution">
    <text evidence="6">Lacks conserved residue(s) required for the propagation of feature annotation.</text>
</comment>
<dbReference type="AlphaFoldDB" id="A0AAD3M4D0"/>
<dbReference type="GO" id="GO:0001708">
    <property type="term" value="P:cell fate specification"/>
    <property type="evidence" value="ECO:0007669"/>
    <property type="project" value="TreeGrafter"/>
</dbReference>
<evidence type="ECO:0000256" key="1">
    <source>
        <dbReference type="ARBA" id="ARBA00004123"/>
    </source>
</evidence>
<dbReference type="Pfam" id="PF12598">
    <property type="entry name" value="TBX2-3_TAD"/>
    <property type="match status" value="1"/>
</dbReference>
<dbReference type="InterPro" id="IPR048387">
    <property type="entry name" value="TBX2_3_RD"/>
</dbReference>
<protein>
    <submittedName>
        <fullName evidence="9">T-box transcription factor TBX2b-like protein</fullName>
    </submittedName>
</protein>
<dbReference type="PANTHER" id="PTHR11267:SF82">
    <property type="entry name" value="T-BOX TRANSCRIPTION FACTOR TBX2"/>
    <property type="match status" value="1"/>
</dbReference>
<keyword evidence="2" id="KW-0805">Transcription regulation</keyword>
<feature type="compositionally biased region" description="Basic and acidic residues" evidence="7">
    <location>
        <begin position="288"/>
        <end position="297"/>
    </location>
</feature>
<dbReference type="InterPro" id="IPR008967">
    <property type="entry name" value="p53-like_TF_DNA-bd_sf"/>
</dbReference>
<evidence type="ECO:0000256" key="6">
    <source>
        <dbReference type="PROSITE-ProRule" id="PRU00201"/>
    </source>
</evidence>
<evidence type="ECO:0000313" key="9">
    <source>
        <dbReference type="EMBL" id="GLD47030.1"/>
    </source>
</evidence>
<dbReference type="SUPFAM" id="SSF49417">
    <property type="entry name" value="p53-like transcription factors"/>
    <property type="match status" value="1"/>
</dbReference>
<keyword evidence="4" id="KW-0804">Transcription</keyword>
<dbReference type="Pfam" id="PF20627">
    <property type="entry name" value="TBX2-3_RD"/>
    <property type="match status" value="1"/>
</dbReference>
<keyword evidence="10" id="KW-1185">Reference proteome</keyword>
<dbReference type="Gene3D" id="2.60.40.820">
    <property type="entry name" value="Transcription factor, T-box"/>
    <property type="match status" value="1"/>
</dbReference>
<dbReference type="Pfam" id="PF00907">
    <property type="entry name" value="T-box"/>
    <property type="match status" value="1"/>
</dbReference>
<dbReference type="CDD" id="cd20188">
    <property type="entry name" value="T-box_TBX2_3-like"/>
    <property type="match status" value="1"/>
</dbReference>
<dbReference type="PRINTS" id="PR00938">
    <property type="entry name" value="BRACHYURY"/>
</dbReference>
<dbReference type="GO" id="GO:0005634">
    <property type="term" value="C:nucleus"/>
    <property type="evidence" value="ECO:0007669"/>
    <property type="project" value="UniProtKB-SubCell"/>
</dbReference>
<feature type="compositionally biased region" description="Low complexity" evidence="7">
    <location>
        <begin position="590"/>
        <end position="605"/>
    </location>
</feature>
<comment type="caution">
    <text evidence="9">The sequence shown here is derived from an EMBL/GenBank/DDBJ whole genome shotgun (WGS) entry which is preliminary data.</text>
</comment>
<dbReference type="InterPro" id="IPR001699">
    <property type="entry name" value="TF_T-box"/>
</dbReference>
<dbReference type="PROSITE" id="PS01264">
    <property type="entry name" value="TBOX_2"/>
    <property type="match status" value="1"/>
</dbReference>
<comment type="subcellular location">
    <subcellularLocation>
        <location evidence="1 6">Nucleus</location>
    </subcellularLocation>
</comment>
<sequence>MRDPVDTAAAMAYHPFQAHRPDALPLSALLTAAQPSFFPALAFPDVASLSEPLSGQAASDAGLRAALRRQHPPVPQTEAGLDDDPKVTLESKNLWNEFHKMGTEMVITKSGRRMFPPFKVRVDGLDETAKYILLMDIVAVDDCRYKFHNSRWMVAGKADPEMPKRMYIHPDSPSKGEQWMSKPVAFHKLKLTNNISDKHGFTILNSMHKYQPRFHIVRANDIMKLPYSTFRTYVFPETEFIAVTAYQNEKITQLKIDNNPFAKGFRDTGNGRREKRNKQLNVSLLHENQSKADRDSADSDDSYEQPSTSDPFCSPLELVSSPLMSTPTCQDENNTGSDSDVDLQHEDICEASCSRAEHTSTWSLKSEEMLRSRSAVSKSNDSQDTTKERTVFRTSDDMYSTETDFPKKHMSEIKDGVVPVMLQMQSSSSLSAAHLQTLDFSGAHSQQFLKLGAPLLFHPGQLSVKPEAFPSVGMGHLFSSLSGVNELENGGLSPQSITSPSPFMFHLSQHMLASQGISLSPFGGLLSYPYRYMAAPAAIAPALPTCSATSSLTNNHHFRSSRPWLRFSPYQIPTSVTSCQSLLTTRSNASNSRSELSKSGSRESSPVYDDHSYKTKAKQKTAPHKATVKSSTAKYI</sequence>
<evidence type="ECO:0000259" key="8">
    <source>
        <dbReference type="PROSITE" id="PS50252"/>
    </source>
</evidence>
<organism evidence="9 10">
    <name type="scientific">Lates japonicus</name>
    <name type="common">Japanese lates</name>
    <dbReference type="NCBI Taxonomy" id="270547"/>
    <lineage>
        <taxon>Eukaryota</taxon>
        <taxon>Metazoa</taxon>
        <taxon>Chordata</taxon>
        <taxon>Craniata</taxon>
        <taxon>Vertebrata</taxon>
        <taxon>Euteleostomi</taxon>
        <taxon>Actinopterygii</taxon>
        <taxon>Neopterygii</taxon>
        <taxon>Teleostei</taxon>
        <taxon>Neoteleostei</taxon>
        <taxon>Acanthomorphata</taxon>
        <taxon>Carangaria</taxon>
        <taxon>Carangaria incertae sedis</taxon>
        <taxon>Centropomidae</taxon>
        <taxon>Lates</taxon>
    </lineage>
</organism>
<reference evidence="9" key="1">
    <citation type="submission" date="2022-08" db="EMBL/GenBank/DDBJ databases">
        <title>Genome sequencing of akame (Lates japonicus).</title>
        <authorList>
            <person name="Hashiguchi Y."/>
            <person name="Takahashi H."/>
        </authorList>
    </citation>
    <scope>NUCLEOTIDE SEQUENCE</scope>
    <source>
        <strain evidence="9">Kochi</strain>
    </source>
</reference>
<dbReference type="GO" id="GO:0000785">
    <property type="term" value="C:chromatin"/>
    <property type="evidence" value="ECO:0007669"/>
    <property type="project" value="TreeGrafter"/>
</dbReference>
<dbReference type="InterPro" id="IPR018186">
    <property type="entry name" value="TF_T-box_CS"/>
</dbReference>
<dbReference type="EMBL" id="BRZM01000003">
    <property type="protein sequence ID" value="GLD47030.1"/>
    <property type="molecule type" value="Genomic_DNA"/>
</dbReference>
<keyword evidence="3 6" id="KW-0238">DNA-binding</keyword>
<name>A0AAD3M4D0_LATJO</name>
<dbReference type="GO" id="GO:0000981">
    <property type="term" value="F:DNA-binding transcription factor activity, RNA polymerase II-specific"/>
    <property type="evidence" value="ECO:0007669"/>
    <property type="project" value="TreeGrafter"/>
</dbReference>
<dbReference type="SMART" id="SM00425">
    <property type="entry name" value="TBOX"/>
    <property type="match status" value="1"/>
</dbReference>
<dbReference type="Proteomes" id="UP001279410">
    <property type="component" value="Unassembled WGS sequence"/>
</dbReference>
<dbReference type="PROSITE" id="PS50252">
    <property type="entry name" value="TBOX_3"/>
    <property type="match status" value="1"/>
</dbReference>
<accession>A0AAD3M4D0</accession>
<evidence type="ECO:0000256" key="3">
    <source>
        <dbReference type="ARBA" id="ARBA00023125"/>
    </source>
</evidence>
<feature type="region of interest" description="Disordered" evidence="7">
    <location>
        <begin position="587"/>
        <end position="636"/>
    </location>
</feature>
<dbReference type="FunFam" id="2.60.40.820:FF:000003">
    <property type="entry name" value="T-box transcription factor TBX3"/>
    <property type="match status" value="1"/>
</dbReference>
<dbReference type="InterPro" id="IPR036960">
    <property type="entry name" value="T-box_sf"/>
</dbReference>
<evidence type="ECO:0000256" key="7">
    <source>
        <dbReference type="SAM" id="MobiDB-lite"/>
    </source>
</evidence>
<dbReference type="PRINTS" id="PR00937">
    <property type="entry name" value="TBOX"/>
</dbReference>
<dbReference type="GO" id="GO:0045893">
    <property type="term" value="P:positive regulation of DNA-templated transcription"/>
    <property type="evidence" value="ECO:0007669"/>
    <property type="project" value="InterPro"/>
</dbReference>
<proteinExistence type="predicted"/>
<evidence type="ECO:0000256" key="2">
    <source>
        <dbReference type="ARBA" id="ARBA00023015"/>
    </source>
</evidence>
<feature type="domain" description="T-box" evidence="8">
    <location>
        <begin position="89"/>
        <end position="267"/>
    </location>
</feature>
<dbReference type="InterPro" id="IPR022582">
    <property type="entry name" value="TBX2/3_TAD"/>
</dbReference>
<feature type="compositionally biased region" description="Basic residues" evidence="7">
    <location>
        <begin position="614"/>
        <end position="627"/>
    </location>
</feature>
<evidence type="ECO:0000256" key="4">
    <source>
        <dbReference type="ARBA" id="ARBA00023163"/>
    </source>
</evidence>
<dbReference type="PANTHER" id="PTHR11267">
    <property type="entry name" value="T-BOX PROTEIN-RELATED"/>
    <property type="match status" value="1"/>
</dbReference>